<evidence type="ECO:0000313" key="4">
    <source>
        <dbReference type="Proteomes" id="UP000253420"/>
    </source>
</evidence>
<dbReference type="EMBL" id="QOZG01000023">
    <property type="protein sequence ID" value="RCS21580.1"/>
    <property type="molecule type" value="Genomic_DNA"/>
</dbReference>
<dbReference type="Proteomes" id="UP000253420">
    <property type="component" value="Unassembled WGS sequence"/>
</dbReference>
<gene>
    <name evidence="3" type="ORF">DUT91_23135</name>
</gene>
<dbReference type="AlphaFoldDB" id="A0A368K0S1"/>
<accession>A0A368K0S1</accession>
<evidence type="ECO:0000256" key="1">
    <source>
        <dbReference type="SAM" id="MobiDB-lite"/>
    </source>
</evidence>
<comment type="caution">
    <text evidence="3">The sequence shown here is derived from an EMBL/GenBank/DDBJ whole genome shotgun (WGS) entry which is preliminary data.</text>
</comment>
<feature type="signal peptide" evidence="2">
    <location>
        <begin position="1"/>
        <end position="25"/>
    </location>
</feature>
<evidence type="ECO:0000256" key="2">
    <source>
        <dbReference type="SAM" id="SignalP"/>
    </source>
</evidence>
<reference evidence="3 4" key="1">
    <citation type="submission" date="2018-07" db="EMBL/GenBank/DDBJ databases">
        <title>The draft genome of Phyllobacterium salinisoli.</title>
        <authorList>
            <person name="Liu L."/>
            <person name="Li L."/>
            <person name="Zhang X."/>
            <person name="Liang L."/>
        </authorList>
    </citation>
    <scope>NUCLEOTIDE SEQUENCE [LARGE SCALE GENOMIC DNA]</scope>
    <source>
        <strain evidence="3 4">LLAN61</strain>
    </source>
</reference>
<protein>
    <submittedName>
        <fullName evidence="3">Uncharacterized protein</fullName>
    </submittedName>
</protein>
<sequence length="1153" mass="120287">MNPLSRLLHIMVLTVMAVMPAAVFAQDNSPAVVDQKQSTNPTATPGRPRSKEAPHTINFHNKGPADITLYHVDDQCMYAAGPGSISLPGFTSQQIKVIDSDNWGEGCSGSSKNITWNAYTTYDYNGSAKNADYMVEFFHYRRIGDWVTEVDGTQGSNDGRGMLSGASCDGYSCLNHWVPGGGDTVDIYFDGRYQGPGPMTVQILQPHDQSAVPLGSPIVVAGQATARTQVSVTTSSSDDNPQPYADDNDNWNTSVSYSANRDSQTTITAKSPVDGGSSSSVTVVNIVGLTIDNPSGSDVPWSSSGIEVGGYGNPYGAVQVSVYQNNTIVKGTGCSTTVSAFTLWRCDVTGPGLAPGQDYTFVAHQTGTDPWNWKDPSVPTKDVHIDALPLAITNPVNGTHIDGDNPNYRTVMGTGTPNGQVEVWVLPSNNSCGGANNSNAVTTNISPDGKWSTGLTFSFPPGQNYTVQACQTVDGEAAPGSTSSFQSWYSLKIANPANGAVFASNTASVPMSGTGEPGATPTPVQVPPGIAVCPNPGQIAPNGSWSCPISGLTAGGSYSLSMTQSKNVQFDPSVPVQFSTANAVTIDQPAPGQQFPAQTMQVQLRGSGQSGAVLSVDVPGATSCPDDQPISIPRTGQWSCLVSDLELGRSYTASVVQGSADDIHGSMAWKDPPVTKQFSVAGFTPLIIGRPTNGQWFASATPAITATGSGQTGALLTIAVPGTTVCPDHTIQGGQWSCDISGLQSGNEYNLTATQSMEGVTDKPVSITFGIATPVVVQNPRDNAVLLPETTEITMSGTGQPGASITITTNSVPQCDTKVQSDGPAKGEWSCDILSLDAGIHYISQVVQSGDGWANPPVPRQFSVAKAAAIAIQSPGGGAMVSSNNPPDGLRVTGVGQNGATADVTMSDLPKQSVDILDGTWASQPFDLTQYRDGGTLQITATEYLDNVQQGTPAQANITVAKVATITNPSENAVEPSGPLMVAGSGQDGATVRVHPTQEGDDRGCRATVKGGAWSCVVTGLAPSSQYTLVATQSGPNAAWTDLPVIRKFSTRGTNPLFITYPGQSVPVDTPYDVRGTGQPDAEVELKSFNLISLGKTTVDGNGHWEFRNLLSSGEGCYSLTAEQTWQGYPLTNPSNVAPPEVQYSVGSQSCSN</sequence>
<keyword evidence="2" id="KW-0732">Signal</keyword>
<feature type="region of interest" description="Disordered" evidence="1">
    <location>
        <begin position="230"/>
        <end position="251"/>
    </location>
</feature>
<keyword evidence="4" id="KW-1185">Reference proteome</keyword>
<feature type="chain" id="PRO_5017068247" evidence="2">
    <location>
        <begin position="26"/>
        <end position="1153"/>
    </location>
</feature>
<proteinExistence type="predicted"/>
<evidence type="ECO:0000313" key="3">
    <source>
        <dbReference type="EMBL" id="RCS21580.1"/>
    </source>
</evidence>
<name>A0A368K0S1_9HYPH</name>
<organism evidence="3 4">
    <name type="scientific">Phyllobacterium salinisoli</name>
    <dbReference type="NCBI Taxonomy" id="1899321"/>
    <lineage>
        <taxon>Bacteria</taxon>
        <taxon>Pseudomonadati</taxon>
        <taxon>Pseudomonadota</taxon>
        <taxon>Alphaproteobacteria</taxon>
        <taxon>Hyphomicrobiales</taxon>
        <taxon>Phyllobacteriaceae</taxon>
        <taxon>Phyllobacterium</taxon>
    </lineage>
</organism>
<feature type="region of interest" description="Disordered" evidence="1">
    <location>
        <begin position="29"/>
        <end position="54"/>
    </location>
</feature>